<keyword evidence="1" id="KW-0472">Membrane</keyword>
<comment type="caution">
    <text evidence="2">The sequence shown here is derived from an EMBL/GenBank/DDBJ whole genome shotgun (WGS) entry which is preliminary data.</text>
</comment>
<dbReference type="Proteomes" id="UP000759537">
    <property type="component" value="Unassembled WGS sequence"/>
</dbReference>
<sequence length="196" mass="22812">FIASADERFGSITTLRRDGHIVKHIPWSVFKLSELDWSRVRDAAAILADSNAIQQYFSPERQPTLWRALPAIEELQTAWEAKCNNPRYAIYKPAITDSLSKLNKYYSRFDEKPGFILTLGKLFVIRNPNPPESLLTQFTVLYAYYKLTYIKLVWGGEKEQAEERAAHQENYTYFIFANLSFSVLFVLCLYKVNFSF</sequence>
<accession>A0A9P5JUF1</accession>
<evidence type="ECO:0000256" key="1">
    <source>
        <dbReference type="SAM" id="Phobius"/>
    </source>
</evidence>
<protein>
    <submittedName>
        <fullName evidence="2">Uncharacterized protein</fullName>
    </submittedName>
</protein>
<feature type="transmembrane region" description="Helical" evidence="1">
    <location>
        <begin position="171"/>
        <end position="190"/>
    </location>
</feature>
<evidence type="ECO:0000313" key="2">
    <source>
        <dbReference type="EMBL" id="KAF8461319.1"/>
    </source>
</evidence>
<reference evidence="2" key="1">
    <citation type="submission" date="2019-10" db="EMBL/GenBank/DDBJ databases">
        <authorList>
            <consortium name="DOE Joint Genome Institute"/>
            <person name="Kuo A."/>
            <person name="Miyauchi S."/>
            <person name="Kiss E."/>
            <person name="Drula E."/>
            <person name="Kohler A."/>
            <person name="Sanchez-Garcia M."/>
            <person name="Andreopoulos B."/>
            <person name="Barry K.W."/>
            <person name="Bonito G."/>
            <person name="Buee M."/>
            <person name="Carver A."/>
            <person name="Chen C."/>
            <person name="Cichocki N."/>
            <person name="Clum A."/>
            <person name="Culley D."/>
            <person name="Crous P.W."/>
            <person name="Fauchery L."/>
            <person name="Girlanda M."/>
            <person name="Hayes R."/>
            <person name="Keri Z."/>
            <person name="LaButti K."/>
            <person name="Lipzen A."/>
            <person name="Lombard V."/>
            <person name="Magnuson J."/>
            <person name="Maillard F."/>
            <person name="Morin E."/>
            <person name="Murat C."/>
            <person name="Nolan M."/>
            <person name="Ohm R."/>
            <person name="Pangilinan J."/>
            <person name="Pereira M."/>
            <person name="Perotto S."/>
            <person name="Peter M."/>
            <person name="Riley R."/>
            <person name="Sitrit Y."/>
            <person name="Stielow B."/>
            <person name="Szollosi G."/>
            <person name="Zifcakova L."/>
            <person name="Stursova M."/>
            <person name="Spatafora J.W."/>
            <person name="Tedersoo L."/>
            <person name="Vaario L.-M."/>
            <person name="Yamada A."/>
            <person name="Yan M."/>
            <person name="Wang P."/>
            <person name="Xu J."/>
            <person name="Bruns T."/>
            <person name="Baldrian P."/>
            <person name="Vilgalys R."/>
            <person name="Henrissat B."/>
            <person name="Grigoriev I.V."/>
            <person name="Hibbett D."/>
            <person name="Nagy L.G."/>
            <person name="Martin F.M."/>
        </authorList>
    </citation>
    <scope>NUCLEOTIDE SEQUENCE</scope>
    <source>
        <strain evidence="2">Prilba</strain>
    </source>
</reference>
<keyword evidence="3" id="KW-1185">Reference proteome</keyword>
<reference evidence="2" key="2">
    <citation type="journal article" date="2020" name="Nat. Commun.">
        <title>Large-scale genome sequencing of mycorrhizal fungi provides insights into the early evolution of symbiotic traits.</title>
        <authorList>
            <person name="Miyauchi S."/>
            <person name="Kiss E."/>
            <person name="Kuo A."/>
            <person name="Drula E."/>
            <person name="Kohler A."/>
            <person name="Sanchez-Garcia M."/>
            <person name="Morin E."/>
            <person name="Andreopoulos B."/>
            <person name="Barry K.W."/>
            <person name="Bonito G."/>
            <person name="Buee M."/>
            <person name="Carver A."/>
            <person name="Chen C."/>
            <person name="Cichocki N."/>
            <person name="Clum A."/>
            <person name="Culley D."/>
            <person name="Crous P.W."/>
            <person name="Fauchery L."/>
            <person name="Girlanda M."/>
            <person name="Hayes R.D."/>
            <person name="Keri Z."/>
            <person name="LaButti K."/>
            <person name="Lipzen A."/>
            <person name="Lombard V."/>
            <person name="Magnuson J."/>
            <person name="Maillard F."/>
            <person name="Murat C."/>
            <person name="Nolan M."/>
            <person name="Ohm R.A."/>
            <person name="Pangilinan J."/>
            <person name="Pereira M.F."/>
            <person name="Perotto S."/>
            <person name="Peter M."/>
            <person name="Pfister S."/>
            <person name="Riley R."/>
            <person name="Sitrit Y."/>
            <person name="Stielow J.B."/>
            <person name="Szollosi G."/>
            <person name="Zifcakova L."/>
            <person name="Stursova M."/>
            <person name="Spatafora J.W."/>
            <person name="Tedersoo L."/>
            <person name="Vaario L.M."/>
            <person name="Yamada A."/>
            <person name="Yan M."/>
            <person name="Wang P."/>
            <person name="Xu J."/>
            <person name="Bruns T."/>
            <person name="Baldrian P."/>
            <person name="Vilgalys R."/>
            <person name="Dunand C."/>
            <person name="Henrissat B."/>
            <person name="Grigoriev I.V."/>
            <person name="Hibbett D."/>
            <person name="Nagy L.G."/>
            <person name="Martin F.M."/>
        </authorList>
    </citation>
    <scope>NUCLEOTIDE SEQUENCE</scope>
    <source>
        <strain evidence="2">Prilba</strain>
    </source>
</reference>
<dbReference type="EMBL" id="WHVB01000132">
    <property type="protein sequence ID" value="KAF8461319.1"/>
    <property type="molecule type" value="Genomic_DNA"/>
</dbReference>
<keyword evidence="1" id="KW-1133">Transmembrane helix</keyword>
<dbReference type="AlphaFoldDB" id="A0A9P5JUF1"/>
<evidence type="ECO:0000313" key="3">
    <source>
        <dbReference type="Proteomes" id="UP000759537"/>
    </source>
</evidence>
<keyword evidence="1" id="KW-0812">Transmembrane</keyword>
<feature type="non-terminal residue" evidence="2">
    <location>
        <position position="196"/>
    </location>
</feature>
<dbReference type="OrthoDB" id="3237158at2759"/>
<organism evidence="2 3">
    <name type="scientific">Russula ochroleuca</name>
    <dbReference type="NCBI Taxonomy" id="152965"/>
    <lineage>
        <taxon>Eukaryota</taxon>
        <taxon>Fungi</taxon>
        <taxon>Dikarya</taxon>
        <taxon>Basidiomycota</taxon>
        <taxon>Agaricomycotina</taxon>
        <taxon>Agaricomycetes</taxon>
        <taxon>Russulales</taxon>
        <taxon>Russulaceae</taxon>
        <taxon>Russula</taxon>
    </lineage>
</organism>
<proteinExistence type="predicted"/>
<gene>
    <name evidence="2" type="ORF">DFH94DRAFT_640945</name>
</gene>
<name>A0A9P5JUF1_9AGAM</name>